<reference evidence="2 3" key="1">
    <citation type="submission" date="2024-09" db="EMBL/GenBank/DDBJ databases">
        <authorList>
            <person name="Sun Q."/>
            <person name="Mori K."/>
        </authorList>
    </citation>
    <scope>NUCLEOTIDE SEQUENCE [LARGE SCALE GENOMIC DNA]</scope>
    <source>
        <strain evidence="2 3">KCTC 23279</strain>
    </source>
</reference>
<accession>A0ABV6ESS1</accession>
<evidence type="ECO:0000313" key="3">
    <source>
        <dbReference type="Proteomes" id="UP001589775"/>
    </source>
</evidence>
<dbReference type="RefSeq" id="WP_378388071.1">
    <property type="nucleotide sequence ID" value="NZ_JBHLWM010000005.1"/>
</dbReference>
<gene>
    <name evidence="2" type="ORF">ACFFJ6_12390</name>
</gene>
<keyword evidence="3" id="KW-1185">Reference proteome</keyword>
<evidence type="ECO:0000256" key="1">
    <source>
        <dbReference type="SAM" id="MobiDB-lite"/>
    </source>
</evidence>
<protein>
    <submittedName>
        <fullName evidence="2">Uncharacterized protein</fullName>
    </submittedName>
</protein>
<proteinExistence type="predicted"/>
<feature type="region of interest" description="Disordered" evidence="1">
    <location>
        <begin position="72"/>
        <end position="242"/>
    </location>
</feature>
<dbReference type="Proteomes" id="UP001589775">
    <property type="component" value="Unassembled WGS sequence"/>
</dbReference>
<dbReference type="EMBL" id="JBHLWM010000005">
    <property type="protein sequence ID" value="MFC0241274.1"/>
    <property type="molecule type" value="Genomic_DNA"/>
</dbReference>
<name>A0ABV6ESS1_9BRAD</name>
<feature type="region of interest" description="Disordered" evidence="1">
    <location>
        <begin position="1"/>
        <end position="40"/>
    </location>
</feature>
<comment type="caution">
    <text evidence="2">The sequence shown here is derived from an EMBL/GenBank/DDBJ whole genome shotgun (WGS) entry which is preliminary data.</text>
</comment>
<evidence type="ECO:0000313" key="2">
    <source>
        <dbReference type="EMBL" id="MFC0241274.1"/>
    </source>
</evidence>
<feature type="compositionally biased region" description="Basic residues" evidence="1">
    <location>
        <begin position="1"/>
        <end position="10"/>
    </location>
</feature>
<feature type="compositionally biased region" description="Polar residues" evidence="1">
    <location>
        <begin position="170"/>
        <end position="182"/>
    </location>
</feature>
<sequence>MPARRARKHLMPSTRSRSPATRTTARSPSRARTGAVAARDATLAACSKPIDKTIRTDPSDADGCERAARLLRRRTKAEDDSGKAAAAKKTAKRTIGHGAAKVVPRISASKRAASDPSATKPSRAKSSRPKSSSSKSSQSKPSTSRTMATNKRARAKATRTKASAEDATDTAPTMPNESSASPEPSRDAEADATVVVEAEAEVTEVADPDDATDAPRRRGPSGVTRTAVDRLDDPPPESGVPLIDNVSRAVEREITQIAVIVGGHHLKQAQRSEAERRARTLASLARTLAELRKLRSDEDRKRARDDDAIPRDLDELRRALSRRLDQMVEGAAGLPAAGDE</sequence>
<feature type="compositionally biased region" description="Low complexity" evidence="1">
    <location>
        <begin position="129"/>
        <end position="150"/>
    </location>
</feature>
<organism evidence="2 3">
    <name type="scientific">Rhodopseudomonas telluris</name>
    <dbReference type="NCBI Taxonomy" id="644215"/>
    <lineage>
        <taxon>Bacteria</taxon>
        <taxon>Pseudomonadati</taxon>
        <taxon>Pseudomonadota</taxon>
        <taxon>Alphaproteobacteria</taxon>
        <taxon>Hyphomicrobiales</taxon>
        <taxon>Nitrobacteraceae</taxon>
        <taxon>Rhodopseudomonas</taxon>
    </lineage>
</organism>
<feature type="compositionally biased region" description="Acidic residues" evidence="1">
    <location>
        <begin position="198"/>
        <end position="212"/>
    </location>
</feature>
<feature type="compositionally biased region" description="Low complexity" evidence="1">
    <location>
        <begin position="12"/>
        <end position="33"/>
    </location>
</feature>